<comment type="subunit">
    <text evidence="6">Homodimer.</text>
</comment>
<comment type="catalytic activity">
    <reaction evidence="6">
        <text>acetate + ATP = acetyl phosphate + ADP</text>
        <dbReference type="Rhea" id="RHEA:11352"/>
        <dbReference type="ChEBI" id="CHEBI:22191"/>
        <dbReference type="ChEBI" id="CHEBI:30089"/>
        <dbReference type="ChEBI" id="CHEBI:30616"/>
        <dbReference type="ChEBI" id="CHEBI:456216"/>
        <dbReference type="EC" id="2.7.2.1"/>
    </reaction>
</comment>
<evidence type="ECO:0000256" key="1">
    <source>
        <dbReference type="ARBA" id="ARBA00008748"/>
    </source>
</evidence>
<dbReference type="CDD" id="cd24010">
    <property type="entry name" value="ASKHA_NBD_AcK_PK"/>
    <property type="match status" value="1"/>
</dbReference>
<feature type="binding site" evidence="6">
    <location>
        <begin position="331"/>
        <end position="335"/>
    </location>
    <ligand>
        <name>ATP</name>
        <dbReference type="ChEBI" id="CHEBI:30616"/>
    </ligand>
</feature>
<comment type="function">
    <text evidence="6">Catalyzes the formation of acetyl phosphate from acetate and ATP. Can also catalyze the reverse reaction.</text>
</comment>
<dbReference type="PRINTS" id="PR00471">
    <property type="entry name" value="ACETATEKNASE"/>
</dbReference>
<dbReference type="PANTHER" id="PTHR21060">
    <property type="entry name" value="ACETATE KINASE"/>
    <property type="match status" value="1"/>
</dbReference>
<dbReference type="Proteomes" id="UP000438699">
    <property type="component" value="Unassembled WGS sequence"/>
</dbReference>
<keyword evidence="5 6" id="KW-0067">ATP-binding</keyword>
<feature type="binding site" evidence="6">
    <location>
        <position position="14"/>
    </location>
    <ligand>
        <name>ATP</name>
        <dbReference type="ChEBI" id="CHEBI:30616"/>
    </ligand>
</feature>
<dbReference type="PROSITE" id="PS01075">
    <property type="entry name" value="ACETATE_KINASE_1"/>
    <property type="match status" value="1"/>
</dbReference>
<dbReference type="InterPro" id="IPR043129">
    <property type="entry name" value="ATPase_NBD"/>
</dbReference>
<evidence type="ECO:0000256" key="5">
    <source>
        <dbReference type="ARBA" id="ARBA00022840"/>
    </source>
</evidence>
<comment type="subcellular location">
    <subcellularLocation>
        <location evidence="6">Cytoplasm</location>
    </subcellularLocation>
</comment>
<dbReference type="EMBL" id="WAIE01000007">
    <property type="protein sequence ID" value="KAB1440396.1"/>
    <property type="molecule type" value="Genomic_DNA"/>
</dbReference>
<keyword evidence="4 6" id="KW-0418">Kinase</keyword>
<dbReference type="PROSITE" id="PS01076">
    <property type="entry name" value="ACETATE_KINASE_2"/>
    <property type="match status" value="1"/>
</dbReference>
<feature type="binding site" evidence="6">
    <location>
        <begin position="209"/>
        <end position="213"/>
    </location>
    <ligand>
        <name>ATP</name>
        <dbReference type="ChEBI" id="CHEBI:30616"/>
    </ligand>
</feature>
<proteinExistence type="inferred from homology"/>
<keyword evidence="6" id="KW-0460">Magnesium</keyword>
<reference evidence="8 9" key="1">
    <citation type="journal article" date="2017" name="Int. J. Syst. Evol. Microbiol.">
        <title>Desulfovibrio senegalensis sp. nov., a mesophilic sulfate reducer isolated from marine sediment.</title>
        <authorList>
            <person name="Thioye A."/>
            <person name="Gam Z.B.A."/>
            <person name="Mbengue M."/>
            <person name="Cayol J.L."/>
            <person name="Joseph-Bartoli M."/>
            <person name="Toure-Kane C."/>
            <person name="Labat M."/>
        </authorList>
    </citation>
    <scope>NUCLEOTIDE SEQUENCE [LARGE SCALE GENOMIC DNA]</scope>
    <source>
        <strain evidence="8 9">DSM 101509</strain>
    </source>
</reference>
<dbReference type="NCBIfam" id="TIGR00016">
    <property type="entry name" value="ackA"/>
    <property type="match status" value="1"/>
</dbReference>
<evidence type="ECO:0000313" key="9">
    <source>
        <dbReference type="Proteomes" id="UP000438699"/>
    </source>
</evidence>
<dbReference type="InterPro" id="IPR004372">
    <property type="entry name" value="Ac/propionate_kinase"/>
</dbReference>
<dbReference type="GO" id="GO:0005524">
    <property type="term" value="F:ATP binding"/>
    <property type="evidence" value="ECO:0007669"/>
    <property type="project" value="UniProtKB-KW"/>
</dbReference>
<keyword evidence="6" id="KW-0963">Cytoplasm</keyword>
<keyword evidence="6" id="KW-0479">Metal-binding</keyword>
<organism evidence="8 9">
    <name type="scientific">Pseudodesulfovibrio senegalensis</name>
    <dbReference type="NCBI Taxonomy" id="1721087"/>
    <lineage>
        <taxon>Bacteria</taxon>
        <taxon>Pseudomonadati</taxon>
        <taxon>Thermodesulfobacteriota</taxon>
        <taxon>Desulfovibrionia</taxon>
        <taxon>Desulfovibrionales</taxon>
        <taxon>Desulfovibrionaceae</taxon>
    </lineage>
</organism>
<dbReference type="HAMAP" id="MF_00020">
    <property type="entry name" value="Acetate_kinase"/>
    <property type="match status" value="1"/>
</dbReference>
<evidence type="ECO:0000256" key="4">
    <source>
        <dbReference type="ARBA" id="ARBA00022777"/>
    </source>
</evidence>
<name>A0A6N6MYV3_9BACT</name>
<feature type="site" description="Transition state stabilizer" evidence="6">
    <location>
        <position position="181"/>
    </location>
</feature>
<feature type="binding site" evidence="6">
    <location>
        <position position="7"/>
    </location>
    <ligand>
        <name>Mg(2+)</name>
        <dbReference type="ChEBI" id="CHEBI:18420"/>
    </ligand>
</feature>
<dbReference type="PIRSF" id="PIRSF000722">
    <property type="entry name" value="Acetate_prop_kin"/>
    <property type="match status" value="1"/>
</dbReference>
<evidence type="ECO:0000313" key="8">
    <source>
        <dbReference type="EMBL" id="KAB1440396.1"/>
    </source>
</evidence>
<accession>A0A6N6MYV3</accession>
<dbReference type="Gene3D" id="3.30.420.40">
    <property type="match status" value="2"/>
</dbReference>
<evidence type="ECO:0000256" key="7">
    <source>
        <dbReference type="RuleBase" id="RU003835"/>
    </source>
</evidence>
<keyword evidence="3 6" id="KW-0547">Nucleotide-binding</keyword>
<protein>
    <recommendedName>
        <fullName evidence="6">Acetate kinase</fullName>
        <ecNumber evidence="6">2.7.2.1</ecNumber>
    </recommendedName>
    <alternativeName>
        <fullName evidence="6">Acetokinase</fullName>
    </alternativeName>
</protein>
<dbReference type="PANTHER" id="PTHR21060:SF15">
    <property type="entry name" value="ACETATE KINASE-RELATED"/>
    <property type="match status" value="1"/>
</dbReference>
<comment type="caution">
    <text evidence="8">The sequence shown here is derived from an EMBL/GenBank/DDBJ whole genome shotgun (WGS) entry which is preliminary data.</text>
</comment>
<comment type="cofactor">
    <cofactor evidence="6">
        <name>Mg(2+)</name>
        <dbReference type="ChEBI" id="CHEBI:18420"/>
    </cofactor>
    <cofactor evidence="6">
        <name>Mn(2+)</name>
        <dbReference type="ChEBI" id="CHEBI:29035"/>
    </cofactor>
    <text evidence="6">Mg(2+). Can also accept Mn(2+).</text>
</comment>
<feature type="binding site" evidence="6">
    <location>
        <begin position="283"/>
        <end position="285"/>
    </location>
    <ligand>
        <name>ATP</name>
        <dbReference type="ChEBI" id="CHEBI:30616"/>
    </ligand>
</feature>
<dbReference type="GO" id="GO:0005737">
    <property type="term" value="C:cytoplasm"/>
    <property type="evidence" value="ECO:0007669"/>
    <property type="project" value="UniProtKB-SubCell"/>
</dbReference>
<feature type="binding site" evidence="6">
    <location>
        <position position="92"/>
    </location>
    <ligand>
        <name>substrate</name>
    </ligand>
</feature>
<feature type="active site" description="Proton donor/acceptor" evidence="6">
    <location>
        <position position="149"/>
    </location>
</feature>
<dbReference type="RefSeq" id="WP_151151837.1">
    <property type="nucleotide sequence ID" value="NZ_WAIE01000007.1"/>
</dbReference>
<comment type="pathway">
    <text evidence="6">Metabolic intermediate biosynthesis; acetyl-CoA biosynthesis; acetyl-CoA from acetate: step 1/2.</text>
</comment>
<dbReference type="InterPro" id="IPR000890">
    <property type="entry name" value="Aliphatic_acid_kin_short-chain"/>
</dbReference>
<dbReference type="AlphaFoldDB" id="A0A6N6MYV3"/>
<keyword evidence="2 6" id="KW-0808">Transferase</keyword>
<dbReference type="GO" id="GO:0006083">
    <property type="term" value="P:acetate metabolic process"/>
    <property type="evidence" value="ECO:0007669"/>
    <property type="project" value="TreeGrafter"/>
</dbReference>
<dbReference type="GO" id="GO:0006085">
    <property type="term" value="P:acetyl-CoA biosynthetic process"/>
    <property type="evidence" value="ECO:0007669"/>
    <property type="project" value="UniProtKB-UniRule"/>
</dbReference>
<dbReference type="GO" id="GO:0008776">
    <property type="term" value="F:acetate kinase activity"/>
    <property type="evidence" value="ECO:0007669"/>
    <property type="project" value="UniProtKB-UniRule"/>
</dbReference>
<gene>
    <name evidence="6" type="primary">ackA</name>
    <name evidence="8" type="ORF">F8A88_13650</name>
</gene>
<dbReference type="OrthoDB" id="9802453at2"/>
<dbReference type="EC" id="2.7.2.1" evidence="6"/>
<dbReference type="InterPro" id="IPR023865">
    <property type="entry name" value="Aliphatic_acid_kinase_CS"/>
</dbReference>
<feature type="site" description="Transition state stabilizer" evidence="6">
    <location>
        <position position="242"/>
    </location>
</feature>
<dbReference type="Pfam" id="PF00871">
    <property type="entry name" value="Acetate_kinase"/>
    <property type="match status" value="1"/>
</dbReference>
<dbReference type="UniPathway" id="UPA00340">
    <property type="reaction ID" value="UER00458"/>
</dbReference>
<dbReference type="GO" id="GO:0000287">
    <property type="term" value="F:magnesium ion binding"/>
    <property type="evidence" value="ECO:0007669"/>
    <property type="project" value="UniProtKB-UniRule"/>
</dbReference>
<dbReference type="SUPFAM" id="SSF53067">
    <property type="entry name" value="Actin-like ATPase domain"/>
    <property type="match status" value="2"/>
</dbReference>
<sequence length="398" mass="43030">MKILVVNCGSSSLKYSLLDMKTKTPLASGVVERIGDTTGTITHKIRGTKSKMEESLPIPDHAVALRLAVKRLCSTEYGVVSDVTEIDAVGHRVVQGGETFKGPAVITDAVIDTIRQNTPLAPLHGPANLTGIEVAREIFDKTPHVAVFDTEFHQTMPPKSFMYALPYHMYEDLKIRRYGFHGTSHRYVARTAAEHMGMPPDKARIITAHLGNGSSMAAVDRGKCVDTSMGLTPLAGLMMGTRCGDVDPALHAYLADNTDMSIRDIDATLNKQSGFKGICGMSDMRDIHAARDKGDARAQLAFEMFCHQVKKYIGAYLAVLGGADAVVFTAGIGENDDLVRQEVCSGLETLGIQLDPAANKGRKTEPGSVHRDESPVQIWVIPTDEELEIALASSAALR</sequence>
<comment type="similarity">
    <text evidence="1 6 7">Belongs to the acetokinase family.</text>
</comment>
<evidence type="ECO:0000256" key="6">
    <source>
        <dbReference type="HAMAP-Rule" id="MF_00020"/>
    </source>
</evidence>
<feature type="binding site" evidence="6">
    <location>
        <position position="385"/>
    </location>
    <ligand>
        <name>Mg(2+)</name>
        <dbReference type="ChEBI" id="CHEBI:18420"/>
    </ligand>
</feature>
<evidence type="ECO:0000256" key="2">
    <source>
        <dbReference type="ARBA" id="ARBA00022679"/>
    </source>
</evidence>
<keyword evidence="9" id="KW-1185">Reference proteome</keyword>
<evidence type="ECO:0000256" key="3">
    <source>
        <dbReference type="ARBA" id="ARBA00022741"/>
    </source>
</evidence>